<keyword evidence="1" id="KW-0472">Membrane</keyword>
<evidence type="ECO:0000313" key="2">
    <source>
        <dbReference type="EMBL" id="GBP39250.1"/>
    </source>
</evidence>
<feature type="transmembrane region" description="Helical" evidence="1">
    <location>
        <begin position="99"/>
        <end position="118"/>
    </location>
</feature>
<evidence type="ECO:0000313" key="3">
    <source>
        <dbReference type="Proteomes" id="UP000299102"/>
    </source>
</evidence>
<accession>A0A4C1VL61</accession>
<evidence type="ECO:0000256" key="1">
    <source>
        <dbReference type="SAM" id="Phobius"/>
    </source>
</evidence>
<proteinExistence type="predicted"/>
<sequence>MRTWTKSLFSTCRSKAVTASFSPVNDKPLIRSLIFGKIKKSHGARSKLNAGKHCHGAIGRDFVVVFPKAQGKQMVSFSGIVQTGPVLEKPTQSFFCLRFSIPSSSAILSAISILLYFFHNGINFIRGKFGSLLKSIHSFDAGLLVPMRGP</sequence>
<keyword evidence="3" id="KW-1185">Reference proteome</keyword>
<dbReference type="AlphaFoldDB" id="A0A4C1VL61"/>
<organism evidence="2 3">
    <name type="scientific">Eumeta variegata</name>
    <name type="common">Bagworm moth</name>
    <name type="synonym">Eumeta japonica</name>
    <dbReference type="NCBI Taxonomy" id="151549"/>
    <lineage>
        <taxon>Eukaryota</taxon>
        <taxon>Metazoa</taxon>
        <taxon>Ecdysozoa</taxon>
        <taxon>Arthropoda</taxon>
        <taxon>Hexapoda</taxon>
        <taxon>Insecta</taxon>
        <taxon>Pterygota</taxon>
        <taxon>Neoptera</taxon>
        <taxon>Endopterygota</taxon>
        <taxon>Lepidoptera</taxon>
        <taxon>Glossata</taxon>
        <taxon>Ditrysia</taxon>
        <taxon>Tineoidea</taxon>
        <taxon>Psychidae</taxon>
        <taxon>Oiketicinae</taxon>
        <taxon>Eumeta</taxon>
    </lineage>
</organism>
<gene>
    <name evidence="2" type="ORF">EVAR_22656_1</name>
</gene>
<keyword evidence="1" id="KW-1133">Transmembrane helix</keyword>
<dbReference type="Proteomes" id="UP000299102">
    <property type="component" value="Unassembled WGS sequence"/>
</dbReference>
<protein>
    <submittedName>
        <fullName evidence="2">Uncharacterized protein</fullName>
    </submittedName>
</protein>
<reference evidence="2 3" key="1">
    <citation type="journal article" date="2019" name="Commun. Biol.">
        <title>The bagworm genome reveals a unique fibroin gene that provides high tensile strength.</title>
        <authorList>
            <person name="Kono N."/>
            <person name="Nakamura H."/>
            <person name="Ohtoshi R."/>
            <person name="Tomita M."/>
            <person name="Numata K."/>
            <person name="Arakawa K."/>
        </authorList>
    </citation>
    <scope>NUCLEOTIDE SEQUENCE [LARGE SCALE GENOMIC DNA]</scope>
</reference>
<name>A0A4C1VL61_EUMVA</name>
<keyword evidence="1" id="KW-0812">Transmembrane</keyword>
<comment type="caution">
    <text evidence="2">The sequence shown here is derived from an EMBL/GenBank/DDBJ whole genome shotgun (WGS) entry which is preliminary data.</text>
</comment>
<dbReference type="EMBL" id="BGZK01000362">
    <property type="protein sequence ID" value="GBP39250.1"/>
    <property type="molecule type" value="Genomic_DNA"/>
</dbReference>